<proteinExistence type="predicted"/>
<feature type="domain" description="ChsH2 C-terminal OB-fold" evidence="1">
    <location>
        <begin position="56"/>
        <end position="121"/>
    </location>
</feature>
<dbReference type="Proteomes" id="UP000282971">
    <property type="component" value="Unassembled WGS sequence"/>
</dbReference>
<dbReference type="InterPro" id="IPR002878">
    <property type="entry name" value="ChsH2_C"/>
</dbReference>
<organism evidence="2 3">
    <name type="scientific">Sphingomonas crocodyli</name>
    <dbReference type="NCBI Taxonomy" id="1979270"/>
    <lineage>
        <taxon>Bacteria</taxon>
        <taxon>Pseudomonadati</taxon>
        <taxon>Pseudomonadota</taxon>
        <taxon>Alphaproteobacteria</taxon>
        <taxon>Sphingomonadales</taxon>
        <taxon>Sphingomonadaceae</taxon>
        <taxon>Sphingomonas</taxon>
    </lineage>
</organism>
<dbReference type="GO" id="GO:0003677">
    <property type="term" value="F:DNA binding"/>
    <property type="evidence" value="ECO:0007669"/>
    <property type="project" value="UniProtKB-KW"/>
</dbReference>
<dbReference type="RefSeq" id="WP_127744351.1">
    <property type="nucleotide sequence ID" value="NZ_SACN01000001.1"/>
</dbReference>
<gene>
    <name evidence="2" type="ORF">EOD43_13395</name>
</gene>
<dbReference type="SUPFAM" id="SSF50249">
    <property type="entry name" value="Nucleic acid-binding proteins"/>
    <property type="match status" value="1"/>
</dbReference>
<protein>
    <submittedName>
        <fullName evidence="2">DNA-binding protein</fullName>
    </submittedName>
</protein>
<name>A0A437MAY1_9SPHN</name>
<dbReference type="InterPro" id="IPR012340">
    <property type="entry name" value="NA-bd_OB-fold"/>
</dbReference>
<comment type="caution">
    <text evidence="2">The sequence shown here is derived from an EMBL/GenBank/DDBJ whole genome shotgun (WGS) entry which is preliminary data.</text>
</comment>
<dbReference type="EMBL" id="SACN01000001">
    <property type="protein sequence ID" value="RVT94776.1"/>
    <property type="molecule type" value="Genomic_DNA"/>
</dbReference>
<reference evidence="2 3" key="1">
    <citation type="submission" date="2019-01" db="EMBL/GenBank/DDBJ databases">
        <authorList>
            <person name="Chen W.-M."/>
        </authorList>
    </citation>
    <scope>NUCLEOTIDE SEQUENCE [LARGE SCALE GENOMIC DNA]</scope>
    <source>
        <strain evidence="2 3">CCP-7</strain>
    </source>
</reference>
<evidence type="ECO:0000259" key="1">
    <source>
        <dbReference type="Pfam" id="PF01796"/>
    </source>
</evidence>
<sequence>MGIPVHAPKFESDLLKPFYEGLAEGELRLTADTETGEWVWYPPEMVSGRPHATLEWKKASAEGTVYTHTTVVRSLLPGDHKAEVPFTVVLVEPDDAPGCRVPGLFVADEGVAAVCDMRVRLQPVQAGDHVIAGFAPL</sequence>
<dbReference type="OrthoDB" id="7470921at2"/>
<accession>A0A437MAY1</accession>
<keyword evidence="2" id="KW-0238">DNA-binding</keyword>
<dbReference type="Pfam" id="PF01796">
    <property type="entry name" value="OB_ChsH2_C"/>
    <property type="match status" value="1"/>
</dbReference>
<evidence type="ECO:0000313" key="2">
    <source>
        <dbReference type="EMBL" id="RVT94776.1"/>
    </source>
</evidence>
<keyword evidence="3" id="KW-1185">Reference proteome</keyword>
<dbReference type="AlphaFoldDB" id="A0A437MAY1"/>
<evidence type="ECO:0000313" key="3">
    <source>
        <dbReference type="Proteomes" id="UP000282971"/>
    </source>
</evidence>